<name>A0A382HM64_9ZZZZ</name>
<reference evidence="2" key="1">
    <citation type="submission" date="2018-05" db="EMBL/GenBank/DDBJ databases">
        <authorList>
            <person name="Lanie J.A."/>
            <person name="Ng W.-L."/>
            <person name="Kazmierczak K.M."/>
            <person name="Andrzejewski T.M."/>
            <person name="Davidsen T.M."/>
            <person name="Wayne K.J."/>
            <person name="Tettelin H."/>
            <person name="Glass J.I."/>
            <person name="Rusch D."/>
            <person name="Podicherti R."/>
            <person name="Tsui H.-C.T."/>
            <person name="Winkler M.E."/>
        </authorList>
    </citation>
    <scope>NUCLEOTIDE SEQUENCE</scope>
</reference>
<protein>
    <submittedName>
        <fullName evidence="2">Uncharacterized protein</fullName>
    </submittedName>
</protein>
<sequence length="40" mass="4378">FIDKEVTDFPDPDSPTMPRTSPWKISKLTPSTAFAVPASV</sequence>
<organism evidence="2">
    <name type="scientific">marine metagenome</name>
    <dbReference type="NCBI Taxonomy" id="408172"/>
    <lineage>
        <taxon>unclassified sequences</taxon>
        <taxon>metagenomes</taxon>
        <taxon>ecological metagenomes</taxon>
    </lineage>
</organism>
<accession>A0A382HM64</accession>
<feature type="non-terminal residue" evidence="2">
    <location>
        <position position="1"/>
    </location>
</feature>
<proteinExistence type="predicted"/>
<evidence type="ECO:0000313" key="2">
    <source>
        <dbReference type="EMBL" id="SVB88390.1"/>
    </source>
</evidence>
<dbReference type="EMBL" id="UINC01062108">
    <property type="protein sequence ID" value="SVB88390.1"/>
    <property type="molecule type" value="Genomic_DNA"/>
</dbReference>
<evidence type="ECO:0000256" key="1">
    <source>
        <dbReference type="SAM" id="MobiDB-lite"/>
    </source>
</evidence>
<feature type="region of interest" description="Disordered" evidence="1">
    <location>
        <begin position="1"/>
        <end position="23"/>
    </location>
</feature>
<dbReference type="AlphaFoldDB" id="A0A382HM64"/>
<gene>
    <name evidence="2" type="ORF">METZ01_LOCUS241244</name>
</gene>